<dbReference type="SUPFAM" id="SSF109604">
    <property type="entry name" value="HD-domain/PDEase-like"/>
    <property type="match status" value="1"/>
</dbReference>
<dbReference type="InterPro" id="IPR001789">
    <property type="entry name" value="Sig_transdc_resp-reg_receiver"/>
</dbReference>
<keyword evidence="1" id="KW-0597">Phosphoprotein</keyword>
<dbReference type="SMART" id="SM00448">
    <property type="entry name" value="REC"/>
    <property type="match status" value="1"/>
</dbReference>
<dbReference type="InterPro" id="IPR037522">
    <property type="entry name" value="HD_GYP_dom"/>
</dbReference>
<organism evidence="4 5">
    <name type="scientific">Kosmotoga arenicorallina S304</name>
    <dbReference type="NCBI Taxonomy" id="1453497"/>
    <lineage>
        <taxon>Bacteria</taxon>
        <taxon>Thermotogati</taxon>
        <taxon>Thermotogota</taxon>
        <taxon>Thermotogae</taxon>
        <taxon>Kosmotogales</taxon>
        <taxon>Kosmotogaceae</taxon>
        <taxon>Kosmotoga</taxon>
    </lineage>
</organism>
<dbReference type="AlphaFoldDB" id="A0A176K141"/>
<evidence type="ECO:0000259" key="3">
    <source>
        <dbReference type="PROSITE" id="PS51832"/>
    </source>
</evidence>
<comment type="caution">
    <text evidence="4">The sequence shown here is derived from an EMBL/GenBank/DDBJ whole genome shotgun (WGS) entry which is preliminary data.</text>
</comment>
<dbReference type="PROSITE" id="PS50110">
    <property type="entry name" value="RESPONSE_REGULATORY"/>
    <property type="match status" value="1"/>
</dbReference>
<feature type="domain" description="HD-GYP" evidence="3">
    <location>
        <begin position="149"/>
        <end position="342"/>
    </location>
</feature>
<evidence type="ECO:0000256" key="1">
    <source>
        <dbReference type="PROSITE-ProRule" id="PRU00169"/>
    </source>
</evidence>
<dbReference type="SUPFAM" id="SSF52172">
    <property type="entry name" value="CheY-like"/>
    <property type="match status" value="1"/>
</dbReference>
<protein>
    <recommendedName>
        <fullName evidence="6">Chemotaxis protein CheY</fullName>
    </recommendedName>
</protein>
<evidence type="ECO:0000259" key="2">
    <source>
        <dbReference type="PROSITE" id="PS50110"/>
    </source>
</evidence>
<evidence type="ECO:0008006" key="6">
    <source>
        <dbReference type="Google" id="ProtNLM"/>
    </source>
</evidence>
<dbReference type="CDD" id="cd00077">
    <property type="entry name" value="HDc"/>
    <property type="match status" value="1"/>
</dbReference>
<feature type="modified residue" description="4-aspartylphosphate" evidence="1">
    <location>
        <position position="50"/>
    </location>
</feature>
<dbReference type="SMART" id="SM00471">
    <property type="entry name" value="HDc"/>
    <property type="match status" value="1"/>
</dbReference>
<dbReference type="STRING" id="1453497.AT15_00240"/>
<reference evidence="4 5" key="1">
    <citation type="submission" date="2014-02" db="EMBL/GenBank/DDBJ databases">
        <title>Kosmotoga genome sequencing.</title>
        <authorList>
            <person name="Pollo S.M."/>
            <person name="Charchuk R."/>
            <person name="Nesbo C.L."/>
        </authorList>
    </citation>
    <scope>NUCLEOTIDE SEQUENCE [LARGE SCALE GENOMIC DNA]</scope>
    <source>
        <strain evidence="4 5">S304</strain>
    </source>
</reference>
<proteinExistence type="predicted"/>
<evidence type="ECO:0000313" key="5">
    <source>
        <dbReference type="Proteomes" id="UP000077339"/>
    </source>
</evidence>
<dbReference type="EMBL" id="JFHK01000010">
    <property type="protein sequence ID" value="OAA30390.1"/>
    <property type="molecule type" value="Genomic_DNA"/>
</dbReference>
<sequence>MLLVENDFSTRKMISLFLNHNGYEVFEAENGEEALNIVEVNGFPEVVITDIEMPLMDGITLIKKLREKKASSIIFTMTAYSDPETMKDAALAGADDFISKPIDFKLISMLLDMALKAKEFHTEKAKTEYYLKLENEYSGEAIAELKDRNKTLANDLLKKIYRLSEYRDDETHEHTLRVGLISEKIARSSGLENEETYLLKLSAPLHDLGKVGIADAILLKPGKLTSTEFDMMKSHTVIGYEILKDSTSDVLKMAANIALTHHERWNGSGYPNALKSSEIPIEGLIVGIADSFDAIVSERPYKKAKPLGYGFEEIKATSGILYSPLLVDAFFKEKEEISKIYQ</sequence>
<dbReference type="InterPro" id="IPR011006">
    <property type="entry name" value="CheY-like_superfamily"/>
</dbReference>
<dbReference type="CDD" id="cd17546">
    <property type="entry name" value="REC_hyHK_CKI1_RcsC-like"/>
    <property type="match status" value="1"/>
</dbReference>
<dbReference type="Gene3D" id="1.10.3210.10">
    <property type="entry name" value="Hypothetical protein af1432"/>
    <property type="match status" value="1"/>
</dbReference>
<gene>
    <name evidence="4" type="ORF">AT15_00240</name>
</gene>
<dbReference type="PATRIC" id="fig|1453497.3.peg.55"/>
<accession>A0A176K141</accession>
<dbReference type="InterPro" id="IPR003607">
    <property type="entry name" value="HD/PDEase_dom"/>
</dbReference>
<dbReference type="PANTHER" id="PTHR45228">
    <property type="entry name" value="CYCLIC DI-GMP PHOSPHODIESTERASE TM_0186-RELATED"/>
    <property type="match status" value="1"/>
</dbReference>
<dbReference type="InterPro" id="IPR052020">
    <property type="entry name" value="Cyclic_di-GMP/3'3'-cGAMP_PDE"/>
</dbReference>
<dbReference type="PROSITE" id="PS51832">
    <property type="entry name" value="HD_GYP"/>
    <property type="match status" value="1"/>
</dbReference>
<dbReference type="Pfam" id="PF13487">
    <property type="entry name" value="HD_5"/>
    <property type="match status" value="1"/>
</dbReference>
<dbReference type="Proteomes" id="UP000077339">
    <property type="component" value="Unassembled WGS sequence"/>
</dbReference>
<dbReference type="GO" id="GO:0000160">
    <property type="term" value="P:phosphorelay signal transduction system"/>
    <property type="evidence" value="ECO:0007669"/>
    <property type="project" value="InterPro"/>
</dbReference>
<evidence type="ECO:0000313" key="4">
    <source>
        <dbReference type="EMBL" id="OAA30390.1"/>
    </source>
</evidence>
<feature type="domain" description="Response regulatory" evidence="2">
    <location>
        <begin position="1"/>
        <end position="115"/>
    </location>
</feature>
<name>A0A176K141_9BACT</name>
<dbReference type="Pfam" id="PF00072">
    <property type="entry name" value="Response_reg"/>
    <property type="match status" value="1"/>
</dbReference>
<keyword evidence="5" id="KW-1185">Reference proteome</keyword>
<dbReference type="PANTHER" id="PTHR45228:SF1">
    <property type="entry name" value="CYCLIC DI-GMP PHOSPHODIESTERASE TM_0186"/>
    <property type="match status" value="1"/>
</dbReference>
<dbReference type="Gene3D" id="3.40.50.2300">
    <property type="match status" value="1"/>
</dbReference>